<dbReference type="GO" id="GO:0006412">
    <property type="term" value="P:translation"/>
    <property type="evidence" value="ECO:0007669"/>
    <property type="project" value="UniProtKB-UniRule"/>
</dbReference>
<dbReference type="HAMAP" id="MF_00163">
    <property type="entry name" value="Pep_deformylase"/>
    <property type="match status" value="1"/>
</dbReference>
<reference evidence="4" key="1">
    <citation type="submission" date="2017-09" db="EMBL/GenBank/DDBJ databases">
        <title>Depth-based differentiation of microbial function through sediment-hosted aquifers and enrichment of novel symbionts in the deep terrestrial subsurface.</title>
        <authorList>
            <person name="Probst A.J."/>
            <person name="Ladd B."/>
            <person name="Jarett J.K."/>
            <person name="Geller-Mcgrath D.E."/>
            <person name="Sieber C.M.K."/>
            <person name="Emerson J.B."/>
            <person name="Anantharaman K."/>
            <person name="Thomas B.C."/>
            <person name="Malmstrom R."/>
            <person name="Stieglmeier M."/>
            <person name="Klingl A."/>
            <person name="Woyke T."/>
            <person name="Ryan C.M."/>
            <person name="Banfield J.F."/>
        </authorList>
    </citation>
    <scope>NUCLEOTIDE SEQUENCE [LARGE SCALE GENOMIC DNA]</scope>
</reference>
<comment type="function">
    <text evidence="2">Removes the formyl group from the N-terminal Met of newly synthesized proteins. Requires at least a dipeptide for an efficient rate of reaction. N-terminal L-methionine is a prerequisite for activity but the enzyme has broad specificity at other positions.</text>
</comment>
<accession>A0A2M8LGB8</accession>
<keyword evidence="2" id="KW-0378">Hydrolase</keyword>
<comment type="catalytic activity">
    <reaction evidence="2">
        <text>N-terminal N-formyl-L-methionyl-[peptide] + H2O = N-terminal L-methionyl-[peptide] + formate</text>
        <dbReference type="Rhea" id="RHEA:24420"/>
        <dbReference type="Rhea" id="RHEA-COMP:10639"/>
        <dbReference type="Rhea" id="RHEA-COMP:10640"/>
        <dbReference type="ChEBI" id="CHEBI:15377"/>
        <dbReference type="ChEBI" id="CHEBI:15740"/>
        <dbReference type="ChEBI" id="CHEBI:49298"/>
        <dbReference type="ChEBI" id="CHEBI:64731"/>
        <dbReference type="EC" id="3.5.1.88"/>
    </reaction>
</comment>
<dbReference type="SUPFAM" id="SSF56420">
    <property type="entry name" value="Peptide deformylase"/>
    <property type="match status" value="1"/>
</dbReference>
<dbReference type="PANTHER" id="PTHR10458">
    <property type="entry name" value="PEPTIDE DEFORMYLASE"/>
    <property type="match status" value="1"/>
</dbReference>
<dbReference type="Gene3D" id="3.90.45.10">
    <property type="entry name" value="Peptide deformylase"/>
    <property type="match status" value="1"/>
</dbReference>
<dbReference type="CDD" id="cd00487">
    <property type="entry name" value="Pep_deformylase"/>
    <property type="match status" value="1"/>
</dbReference>
<dbReference type="GO" id="GO:0046872">
    <property type="term" value="F:metal ion binding"/>
    <property type="evidence" value="ECO:0007669"/>
    <property type="project" value="UniProtKB-KW"/>
</dbReference>
<dbReference type="InterPro" id="IPR023635">
    <property type="entry name" value="Peptide_deformylase"/>
</dbReference>
<dbReference type="AlphaFoldDB" id="A0A2M8LGB8"/>
<comment type="caution">
    <text evidence="3">The sequence shown here is derived from an EMBL/GenBank/DDBJ whole genome shotgun (WGS) entry which is preliminary data.</text>
</comment>
<dbReference type="PIRSF" id="PIRSF004749">
    <property type="entry name" value="Pep_def"/>
    <property type="match status" value="1"/>
</dbReference>
<name>A0A2M8LGB8_9BACT</name>
<dbReference type="PRINTS" id="PR01576">
    <property type="entry name" value="PDEFORMYLASE"/>
</dbReference>
<dbReference type="NCBIfam" id="TIGR00079">
    <property type="entry name" value="pept_deformyl"/>
    <property type="match status" value="1"/>
</dbReference>
<gene>
    <name evidence="2 3" type="primary">def</name>
    <name evidence="3" type="ORF">COV05_03870</name>
</gene>
<dbReference type="PANTHER" id="PTHR10458:SF22">
    <property type="entry name" value="PEPTIDE DEFORMYLASE"/>
    <property type="match status" value="1"/>
</dbReference>
<dbReference type="GO" id="GO:0042586">
    <property type="term" value="F:peptide deformylase activity"/>
    <property type="evidence" value="ECO:0007669"/>
    <property type="project" value="UniProtKB-UniRule"/>
</dbReference>
<dbReference type="Proteomes" id="UP000231436">
    <property type="component" value="Unassembled WGS sequence"/>
</dbReference>
<evidence type="ECO:0000256" key="2">
    <source>
        <dbReference type="HAMAP-Rule" id="MF_00163"/>
    </source>
</evidence>
<keyword evidence="2" id="KW-0648">Protein biosynthesis</keyword>
<evidence type="ECO:0000256" key="1">
    <source>
        <dbReference type="ARBA" id="ARBA00010759"/>
    </source>
</evidence>
<dbReference type="InterPro" id="IPR036821">
    <property type="entry name" value="Peptide_deformylase_sf"/>
</dbReference>
<protein>
    <recommendedName>
        <fullName evidence="2">Peptide deformylase</fullName>
        <shortName evidence="2">PDF</shortName>
        <ecNumber evidence="2">3.5.1.88</ecNumber>
    </recommendedName>
    <alternativeName>
        <fullName evidence="2">Polypeptide deformylase</fullName>
    </alternativeName>
</protein>
<dbReference type="NCBIfam" id="NF001159">
    <property type="entry name" value="PRK00150.1-3"/>
    <property type="match status" value="1"/>
</dbReference>
<comment type="cofactor">
    <cofactor evidence="2">
        <name>Fe(2+)</name>
        <dbReference type="ChEBI" id="CHEBI:29033"/>
    </cofactor>
    <text evidence="2">Binds 1 Fe(2+) ion.</text>
</comment>
<keyword evidence="2" id="KW-0479">Metal-binding</keyword>
<dbReference type="Pfam" id="PF01327">
    <property type="entry name" value="Pep_deformylase"/>
    <property type="match status" value="1"/>
</dbReference>
<feature type="active site" evidence="2">
    <location>
        <position position="136"/>
    </location>
</feature>
<dbReference type="EMBL" id="PFEU01000018">
    <property type="protein sequence ID" value="PJE76478.1"/>
    <property type="molecule type" value="Genomic_DNA"/>
</dbReference>
<keyword evidence="2" id="KW-0408">Iron</keyword>
<feature type="binding site" evidence="2">
    <location>
        <position position="93"/>
    </location>
    <ligand>
        <name>Fe cation</name>
        <dbReference type="ChEBI" id="CHEBI:24875"/>
    </ligand>
</feature>
<organism evidence="3 4">
    <name type="scientific">Candidatus Uhrbacteria bacterium CG10_big_fil_rev_8_21_14_0_10_48_16</name>
    <dbReference type="NCBI Taxonomy" id="1975038"/>
    <lineage>
        <taxon>Bacteria</taxon>
        <taxon>Candidatus Uhriibacteriota</taxon>
    </lineage>
</organism>
<feature type="binding site" evidence="2">
    <location>
        <position position="139"/>
    </location>
    <ligand>
        <name>Fe cation</name>
        <dbReference type="ChEBI" id="CHEBI:24875"/>
    </ligand>
</feature>
<evidence type="ECO:0000313" key="3">
    <source>
        <dbReference type="EMBL" id="PJE76478.1"/>
    </source>
</evidence>
<sequence>MTNQPVILNPSAILREPSEEVSLEALATQEIQTLIDDLLETMEVENGVGIAAPQIGVHKRIIIVDDGMGAQAYINPKIVGRSLRKGHFIEEGCLSIPGIWGFVTRHKAVKVRALNREGDRITLKVSGLGSVVFQHEIDHLDGILFIDKVDTYTRHPKM</sequence>
<dbReference type="EC" id="3.5.1.88" evidence="2"/>
<feature type="binding site" evidence="2">
    <location>
        <position position="135"/>
    </location>
    <ligand>
        <name>Fe cation</name>
        <dbReference type="ChEBI" id="CHEBI:24875"/>
    </ligand>
</feature>
<evidence type="ECO:0000313" key="4">
    <source>
        <dbReference type="Proteomes" id="UP000231436"/>
    </source>
</evidence>
<proteinExistence type="inferred from homology"/>
<comment type="similarity">
    <text evidence="1 2">Belongs to the polypeptide deformylase family.</text>
</comment>